<comment type="caution">
    <text evidence="6">The sequence shown here is derived from an EMBL/GenBank/DDBJ whole genome shotgun (WGS) entry which is preliminary data.</text>
</comment>
<feature type="transmembrane region" description="Helical" evidence="4">
    <location>
        <begin position="161"/>
        <end position="184"/>
    </location>
</feature>
<dbReference type="PANTHER" id="PTHR43280:SF29">
    <property type="entry name" value="ARAC-FAMILY TRANSCRIPTIONAL REGULATOR"/>
    <property type="match status" value="1"/>
</dbReference>
<evidence type="ECO:0000313" key="6">
    <source>
        <dbReference type="EMBL" id="EKR53848.1"/>
    </source>
</evidence>
<dbReference type="GO" id="GO:0043565">
    <property type="term" value="F:sequence-specific DNA binding"/>
    <property type="evidence" value="ECO:0007669"/>
    <property type="project" value="InterPro"/>
</dbReference>
<accession>A0A0E2DDW5</accession>
<dbReference type="EMBL" id="AHNR02000063">
    <property type="protein sequence ID" value="EKR53848.1"/>
    <property type="molecule type" value="Genomic_DNA"/>
</dbReference>
<keyword evidence="4" id="KW-0472">Membrane</keyword>
<evidence type="ECO:0000256" key="1">
    <source>
        <dbReference type="ARBA" id="ARBA00023015"/>
    </source>
</evidence>
<feature type="transmembrane region" description="Helical" evidence="4">
    <location>
        <begin position="190"/>
        <end position="206"/>
    </location>
</feature>
<keyword evidence="3" id="KW-0804">Transcription</keyword>
<evidence type="ECO:0000256" key="4">
    <source>
        <dbReference type="SAM" id="Phobius"/>
    </source>
</evidence>
<evidence type="ECO:0000259" key="5">
    <source>
        <dbReference type="PROSITE" id="PS01124"/>
    </source>
</evidence>
<gene>
    <name evidence="6" type="ORF">LEP1GSC105_0484</name>
</gene>
<keyword evidence="2 6" id="KW-0238">DNA-binding</keyword>
<evidence type="ECO:0000256" key="3">
    <source>
        <dbReference type="ARBA" id="ARBA00023163"/>
    </source>
</evidence>
<dbReference type="RefSeq" id="WP_000995312.1">
    <property type="nucleotide sequence ID" value="NZ_AHNR02000063.1"/>
</dbReference>
<dbReference type="PROSITE" id="PS01124">
    <property type="entry name" value="HTH_ARAC_FAMILY_2"/>
    <property type="match status" value="1"/>
</dbReference>
<feature type="transmembrane region" description="Helical" evidence="4">
    <location>
        <begin position="128"/>
        <end position="152"/>
    </location>
</feature>
<dbReference type="SMART" id="SM00342">
    <property type="entry name" value="HTH_ARAC"/>
    <property type="match status" value="1"/>
</dbReference>
<dbReference type="AlphaFoldDB" id="A0A0E2DDW5"/>
<keyword evidence="4" id="KW-0812">Transmembrane</keyword>
<evidence type="ECO:0000313" key="7">
    <source>
        <dbReference type="Proteomes" id="UP000001340"/>
    </source>
</evidence>
<dbReference type="Gene3D" id="1.10.10.60">
    <property type="entry name" value="Homeodomain-like"/>
    <property type="match status" value="1"/>
</dbReference>
<dbReference type="Pfam" id="PF12833">
    <property type="entry name" value="HTH_18"/>
    <property type="match status" value="1"/>
</dbReference>
<evidence type="ECO:0000256" key="2">
    <source>
        <dbReference type="ARBA" id="ARBA00023125"/>
    </source>
</evidence>
<proteinExistence type="predicted"/>
<protein>
    <submittedName>
        <fullName evidence="6">DNA-binding helix-turn-helix protein</fullName>
    </submittedName>
</protein>
<feature type="transmembrane region" description="Helical" evidence="4">
    <location>
        <begin position="103"/>
        <end position="122"/>
    </location>
</feature>
<organism evidence="6 7">
    <name type="scientific">Leptospira interrogans str. UI 12758</name>
    <dbReference type="NCBI Taxonomy" id="1049938"/>
    <lineage>
        <taxon>Bacteria</taxon>
        <taxon>Pseudomonadati</taxon>
        <taxon>Spirochaetota</taxon>
        <taxon>Spirochaetia</taxon>
        <taxon>Leptospirales</taxon>
        <taxon>Leptospiraceae</taxon>
        <taxon>Leptospira</taxon>
    </lineage>
</organism>
<sequence>MNAYIENFLNRIYNSKILSNFEHKISLKSFLQKWFEKNIFSTFLIFFGLYLTIWNRTIPEILTPGDLYKFKLISIICGISIYSFLLLRLIILGIFEIQISYRYILRNAITAMILSFAFLMYFEKPFSMMITGELFCLGICIYTLLESGYLIFSRPYKKEYYFLFPILGGIGFGVLGNFIGTAFYNVEWNSISYYFYAFFIFTLYLLKRKIKAQNEATTSQNLVLSLNSETQEIIEQPYSMLEDEILEFIEPLEEKNLLKEDDLKRAEERINGFIREKLYADDSIRLIDLSAYLGVSLHQASFYLNKYKNMGFSDFINQNRMNDAIQFLVEKKNMNLLDIAFECGFNSYTSFHRACKKWTGCSPKGLRKNAIQLNGSNYEHFKISINLQKAEILNKNLESNKFDTVVV</sequence>
<dbReference type="PANTHER" id="PTHR43280">
    <property type="entry name" value="ARAC-FAMILY TRANSCRIPTIONAL REGULATOR"/>
    <property type="match status" value="1"/>
</dbReference>
<dbReference type="InterPro" id="IPR018060">
    <property type="entry name" value="HTH_AraC"/>
</dbReference>
<dbReference type="SUPFAM" id="SSF46689">
    <property type="entry name" value="Homeodomain-like"/>
    <property type="match status" value="1"/>
</dbReference>
<name>A0A0E2DDW5_LEPIR</name>
<dbReference type="GO" id="GO:0003700">
    <property type="term" value="F:DNA-binding transcription factor activity"/>
    <property type="evidence" value="ECO:0007669"/>
    <property type="project" value="InterPro"/>
</dbReference>
<dbReference type="InterPro" id="IPR009057">
    <property type="entry name" value="Homeodomain-like_sf"/>
</dbReference>
<feature type="domain" description="HTH araC/xylS-type" evidence="5">
    <location>
        <begin position="268"/>
        <end position="369"/>
    </location>
</feature>
<reference evidence="6 7" key="1">
    <citation type="submission" date="2012-10" db="EMBL/GenBank/DDBJ databases">
        <authorList>
            <person name="Harkins D.M."/>
            <person name="Durkin A.S."/>
            <person name="Brinkac L.M."/>
            <person name="Haft D.H."/>
            <person name="Selengut J.D."/>
            <person name="Sanka R."/>
            <person name="DePew J."/>
            <person name="Purushe J."/>
            <person name="Chanthongthip A."/>
            <person name="Lattana O."/>
            <person name="Phetsouvanh R."/>
            <person name="Newton P.N."/>
            <person name="Vinetz J.M."/>
            <person name="Sutton G.G."/>
            <person name="Nierman W.C."/>
            <person name="Fouts D.E."/>
        </authorList>
    </citation>
    <scope>NUCLEOTIDE SEQUENCE [LARGE SCALE GENOMIC DNA]</scope>
    <source>
        <strain evidence="6 7">UI 12758</strain>
    </source>
</reference>
<feature type="transmembrane region" description="Helical" evidence="4">
    <location>
        <begin position="73"/>
        <end position="91"/>
    </location>
</feature>
<keyword evidence="4" id="KW-1133">Transmembrane helix</keyword>
<keyword evidence="1" id="KW-0805">Transcription regulation</keyword>
<feature type="transmembrane region" description="Helical" evidence="4">
    <location>
        <begin position="34"/>
        <end position="53"/>
    </location>
</feature>
<dbReference type="Proteomes" id="UP000001340">
    <property type="component" value="Unassembled WGS sequence"/>
</dbReference>